<dbReference type="Pfam" id="PF03184">
    <property type="entry name" value="DDE_1"/>
    <property type="match status" value="1"/>
</dbReference>
<dbReference type="Gene3D" id="3.30.420.10">
    <property type="entry name" value="Ribonuclease H-like superfamily/Ribonuclease H"/>
    <property type="match status" value="1"/>
</dbReference>
<dbReference type="Gene3D" id="1.10.10.60">
    <property type="entry name" value="Homeodomain-like"/>
    <property type="match status" value="2"/>
</dbReference>
<gene>
    <name evidence="3" type="ORF">CONCODRAFT_45218</name>
</gene>
<accession>A0A137NP52</accession>
<name>A0A137NP52_CONC2</name>
<evidence type="ECO:0000313" key="3">
    <source>
        <dbReference type="EMBL" id="KXN64541.1"/>
    </source>
</evidence>
<dbReference type="GO" id="GO:0003677">
    <property type="term" value="F:DNA binding"/>
    <property type="evidence" value="ECO:0007669"/>
    <property type="project" value="UniProtKB-KW"/>
</dbReference>
<dbReference type="Proteomes" id="UP000070444">
    <property type="component" value="Unassembled WGS sequence"/>
</dbReference>
<dbReference type="InterPro" id="IPR050863">
    <property type="entry name" value="CenT-Element_Derived"/>
</dbReference>
<proteinExistence type="predicted"/>
<keyword evidence="1" id="KW-0238">DNA-binding</keyword>
<evidence type="ECO:0000256" key="1">
    <source>
        <dbReference type="ARBA" id="ARBA00023125"/>
    </source>
</evidence>
<feature type="domain" description="HTH CENPB-type" evidence="2">
    <location>
        <begin position="58"/>
        <end position="131"/>
    </location>
</feature>
<dbReference type="STRING" id="796925.A0A137NP52"/>
<evidence type="ECO:0000313" key="4">
    <source>
        <dbReference type="Proteomes" id="UP000070444"/>
    </source>
</evidence>
<dbReference type="PANTHER" id="PTHR19303:SF73">
    <property type="entry name" value="PROTEIN PDC2"/>
    <property type="match status" value="1"/>
</dbReference>
<dbReference type="PANTHER" id="PTHR19303">
    <property type="entry name" value="TRANSPOSON"/>
    <property type="match status" value="1"/>
</dbReference>
<dbReference type="InterPro" id="IPR006600">
    <property type="entry name" value="HTH_CenpB_DNA-bd_dom"/>
</dbReference>
<dbReference type="Pfam" id="PF03221">
    <property type="entry name" value="HTH_Tnp_Tc5"/>
    <property type="match status" value="1"/>
</dbReference>
<sequence length="412" mass="48651">QKEVIIKERKTNLSFKSKIKLIKKHLSDPSQTQTNLARWLFNEENKIISQGCISTILANKENLLKIDNSNLSKKPSWIDNIDINLPLSEKLIKFKAKQLHKNIPNERDYEFKASTGWFQKFKKRFGIYRFRYHGESGSITDEMVQQELPKINSITRQYKLDDIYNMDESSLYYRPFANFTYGTTRKSGIKHPKKRCTIFYCTNSSGTDKMPIGIINTAKNPKCFRNKDISNMDFHYYQSKKGYMTRKIFKVWLKYFDRRATGRKVLLVLDNYSAHILNNVELNNLRLQNTRILYLPPNFTSRLQHLDAGVIAAFKKRYSEEYFKLLLFRLDNNIENPCSINLYDCIQISIKVWNIISSNTILNCFYHTKIESYNTIGPVTQTVQVYINMDNYYQSRLNISPINRQLTLQYII</sequence>
<dbReference type="AlphaFoldDB" id="A0A137NP52"/>
<reference evidence="3 4" key="1">
    <citation type="journal article" date="2015" name="Genome Biol. Evol.">
        <title>Phylogenomic analyses indicate that early fungi evolved digesting cell walls of algal ancestors of land plants.</title>
        <authorList>
            <person name="Chang Y."/>
            <person name="Wang S."/>
            <person name="Sekimoto S."/>
            <person name="Aerts A.L."/>
            <person name="Choi C."/>
            <person name="Clum A."/>
            <person name="LaButti K.M."/>
            <person name="Lindquist E.A."/>
            <person name="Yee Ngan C."/>
            <person name="Ohm R.A."/>
            <person name="Salamov A.A."/>
            <person name="Grigoriev I.V."/>
            <person name="Spatafora J.W."/>
            <person name="Berbee M.L."/>
        </authorList>
    </citation>
    <scope>NUCLEOTIDE SEQUENCE [LARGE SCALE GENOMIC DNA]</scope>
    <source>
        <strain evidence="3 4">NRRL 28638</strain>
    </source>
</reference>
<dbReference type="GO" id="GO:0005634">
    <property type="term" value="C:nucleus"/>
    <property type="evidence" value="ECO:0007669"/>
    <property type="project" value="TreeGrafter"/>
</dbReference>
<feature type="non-terminal residue" evidence="3">
    <location>
        <position position="1"/>
    </location>
</feature>
<organism evidence="3 4">
    <name type="scientific">Conidiobolus coronatus (strain ATCC 28846 / CBS 209.66 / NRRL 28638)</name>
    <name type="common">Delacroixia coronata</name>
    <dbReference type="NCBI Taxonomy" id="796925"/>
    <lineage>
        <taxon>Eukaryota</taxon>
        <taxon>Fungi</taxon>
        <taxon>Fungi incertae sedis</taxon>
        <taxon>Zoopagomycota</taxon>
        <taxon>Entomophthoromycotina</taxon>
        <taxon>Entomophthoromycetes</taxon>
        <taxon>Entomophthorales</taxon>
        <taxon>Ancylistaceae</taxon>
        <taxon>Conidiobolus</taxon>
    </lineage>
</organism>
<protein>
    <submittedName>
        <fullName evidence="3">DDE-domain-containing protein</fullName>
    </submittedName>
</protein>
<dbReference type="EMBL" id="KQ965467">
    <property type="protein sequence ID" value="KXN64541.1"/>
    <property type="molecule type" value="Genomic_DNA"/>
</dbReference>
<dbReference type="InterPro" id="IPR009057">
    <property type="entry name" value="Homeodomain-like_sf"/>
</dbReference>
<keyword evidence="4" id="KW-1185">Reference proteome</keyword>
<dbReference type="OMA" id="WIKTEWP"/>
<dbReference type="InterPro" id="IPR036397">
    <property type="entry name" value="RNaseH_sf"/>
</dbReference>
<dbReference type="InterPro" id="IPR004875">
    <property type="entry name" value="DDE_SF_endonuclease_dom"/>
</dbReference>
<dbReference type="OrthoDB" id="162969at2759"/>
<evidence type="ECO:0000259" key="2">
    <source>
        <dbReference type="PROSITE" id="PS51253"/>
    </source>
</evidence>
<dbReference type="SUPFAM" id="SSF46689">
    <property type="entry name" value="Homeodomain-like"/>
    <property type="match status" value="1"/>
</dbReference>
<dbReference type="PROSITE" id="PS51253">
    <property type="entry name" value="HTH_CENPB"/>
    <property type="match status" value="1"/>
</dbReference>